<dbReference type="PIRSF" id="PIRSF035875">
    <property type="entry name" value="RNase_BN"/>
    <property type="match status" value="1"/>
</dbReference>
<dbReference type="PANTHER" id="PTHR30213:SF0">
    <property type="entry name" value="UPF0761 MEMBRANE PROTEIN YIHY"/>
    <property type="match status" value="1"/>
</dbReference>
<accession>A0A8F6YCD2</accession>
<feature type="region of interest" description="Disordered" evidence="6">
    <location>
        <begin position="1"/>
        <end position="21"/>
    </location>
</feature>
<evidence type="ECO:0000256" key="6">
    <source>
        <dbReference type="SAM" id="MobiDB-lite"/>
    </source>
</evidence>
<protein>
    <submittedName>
        <fullName evidence="8">YihY/virulence factor BrkB family protein</fullName>
    </submittedName>
</protein>
<keyword evidence="4 7" id="KW-1133">Transmembrane helix</keyword>
<proteinExistence type="predicted"/>
<evidence type="ECO:0000256" key="5">
    <source>
        <dbReference type="ARBA" id="ARBA00023136"/>
    </source>
</evidence>
<dbReference type="AlphaFoldDB" id="A0A8F6YCD2"/>
<feature type="transmembrane region" description="Helical" evidence="7">
    <location>
        <begin position="230"/>
        <end position="252"/>
    </location>
</feature>
<feature type="transmembrane region" description="Helical" evidence="7">
    <location>
        <begin position="44"/>
        <end position="74"/>
    </location>
</feature>
<dbReference type="NCBIfam" id="TIGR00765">
    <property type="entry name" value="yihY_not_rbn"/>
    <property type="match status" value="1"/>
</dbReference>
<evidence type="ECO:0000313" key="9">
    <source>
        <dbReference type="Proteomes" id="UP000825009"/>
    </source>
</evidence>
<dbReference type="KEGG" id="gce:KYE46_14365"/>
<evidence type="ECO:0000256" key="3">
    <source>
        <dbReference type="ARBA" id="ARBA00022692"/>
    </source>
</evidence>
<evidence type="ECO:0000256" key="2">
    <source>
        <dbReference type="ARBA" id="ARBA00022475"/>
    </source>
</evidence>
<dbReference type="GO" id="GO:0005886">
    <property type="term" value="C:plasma membrane"/>
    <property type="evidence" value="ECO:0007669"/>
    <property type="project" value="UniProtKB-SubCell"/>
</dbReference>
<keyword evidence="9" id="KW-1185">Reference proteome</keyword>
<gene>
    <name evidence="8" type="ORF">KYE46_14365</name>
</gene>
<feature type="transmembrane region" description="Helical" evidence="7">
    <location>
        <begin position="112"/>
        <end position="129"/>
    </location>
</feature>
<name>A0A8F6YCD2_9RHOB</name>
<evidence type="ECO:0000256" key="4">
    <source>
        <dbReference type="ARBA" id="ARBA00022989"/>
    </source>
</evidence>
<evidence type="ECO:0000256" key="1">
    <source>
        <dbReference type="ARBA" id="ARBA00004651"/>
    </source>
</evidence>
<keyword evidence="5 7" id="KW-0472">Membrane</keyword>
<dbReference type="Pfam" id="PF03631">
    <property type="entry name" value="Virul_fac_BrkB"/>
    <property type="match status" value="1"/>
</dbReference>
<feature type="transmembrane region" description="Helical" evidence="7">
    <location>
        <begin position="264"/>
        <end position="288"/>
    </location>
</feature>
<sequence>MPSSDVINPAPSRGEDASHPAAIPGKGYIDILLRVVKRVVKDQLSLLSAGIAFYGMLALFPALAALVALGGVFVDPAQIVTQFDTFLTALPDAAREIVQGQIVELTSADGDALSIAALIALVVAIYSASKGMANLIAGLNVAYEEVEKRGFFVLQLEVLALTVFMLFVGLFAIAALAVLPLVVDFIFISQTLSDLTLVLRWPLLILIASMAFTIVYRFGPSRRYAKWRWIAPGSLLAVLLWVTATLGFAWYVQAFGAYSDTFGTLAGVIVLLMWLWLSAFSILLGATIDAEMEAQTARDSTVGEDLPMGQRGAVKADNCVAGERDPD</sequence>
<dbReference type="Proteomes" id="UP000825009">
    <property type="component" value="Chromosome"/>
</dbReference>
<dbReference type="EMBL" id="CP079194">
    <property type="protein sequence ID" value="QXT39097.1"/>
    <property type="molecule type" value="Genomic_DNA"/>
</dbReference>
<dbReference type="PANTHER" id="PTHR30213">
    <property type="entry name" value="INNER MEMBRANE PROTEIN YHJD"/>
    <property type="match status" value="1"/>
</dbReference>
<dbReference type="InterPro" id="IPR017039">
    <property type="entry name" value="Virul_fac_BrkB"/>
</dbReference>
<evidence type="ECO:0000313" key="8">
    <source>
        <dbReference type="EMBL" id="QXT39097.1"/>
    </source>
</evidence>
<feature type="transmembrane region" description="Helical" evidence="7">
    <location>
        <begin position="199"/>
        <end position="218"/>
    </location>
</feature>
<keyword evidence="2" id="KW-1003">Cell membrane</keyword>
<dbReference type="RefSeq" id="WP_219001436.1">
    <property type="nucleotide sequence ID" value="NZ_CP079194.1"/>
</dbReference>
<feature type="transmembrane region" description="Helical" evidence="7">
    <location>
        <begin position="158"/>
        <end position="179"/>
    </location>
</feature>
<keyword evidence="3 7" id="KW-0812">Transmembrane</keyword>
<evidence type="ECO:0000256" key="7">
    <source>
        <dbReference type="SAM" id="Phobius"/>
    </source>
</evidence>
<organism evidence="8 9">
    <name type="scientific">Gymnodinialimonas ceratoperidinii</name>
    <dbReference type="NCBI Taxonomy" id="2856823"/>
    <lineage>
        <taxon>Bacteria</taxon>
        <taxon>Pseudomonadati</taxon>
        <taxon>Pseudomonadota</taxon>
        <taxon>Alphaproteobacteria</taxon>
        <taxon>Rhodobacterales</taxon>
        <taxon>Paracoccaceae</taxon>
        <taxon>Gymnodinialimonas</taxon>
    </lineage>
</organism>
<reference evidence="8 9" key="1">
    <citation type="submission" date="2021-07" db="EMBL/GenBank/DDBJ databases">
        <title>A novel Jannaschia species isolated from marine dinoflagellate Ceratoperidinium margalefii.</title>
        <authorList>
            <person name="Jiang Y."/>
            <person name="Li Z."/>
        </authorList>
    </citation>
    <scope>NUCLEOTIDE SEQUENCE [LARGE SCALE GENOMIC DNA]</scope>
    <source>
        <strain evidence="8 9">J12C1-MA-4</strain>
    </source>
</reference>
<comment type="subcellular location">
    <subcellularLocation>
        <location evidence="1">Cell membrane</location>
        <topology evidence="1">Multi-pass membrane protein</topology>
    </subcellularLocation>
</comment>